<proteinExistence type="predicted"/>
<dbReference type="Proteomes" id="UP001231649">
    <property type="component" value="Chromosome 6"/>
</dbReference>
<sequence>MCRTCHAFLQTLICTCQMLIRIFMVFLMMIENLIRLCLNAVYNFFSLILQLISILPVCLVFILTSKLKCLMCSNSCGTCPVQRNGSCDCIMSIITLIIIYYFIKSYGYDDKILAKLGLKRIQTSKKRTF</sequence>
<comment type="caution">
    <text evidence="1">The sequence shown here is derived from an EMBL/GenBank/DDBJ whole genome shotgun (WGS) entry which is preliminary data.</text>
</comment>
<evidence type="ECO:0000313" key="1">
    <source>
        <dbReference type="EMBL" id="KAJ8731810.1"/>
    </source>
</evidence>
<reference evidence="1" key="1">
    <citation type="submission" date="2023-03" db="EMBL/GenBank/DDBJ databases">
        <title>Chromosome-level genomes of two armyworms, Mythimna separata and Mythimna loreyi, provide insights into the biosynthesis and reception of sex pheromones.</title>
        <authorList>
            <person name="Zhao H."/>
        </authorList>
    </citation>
    <scope>NUCLEOTIDE SEQUENCE</scope>
    <source>
        <strain evidence="1">BeijingLab</strain>
    </source>
</reference>
<keyword evidence="2" id="KW-1185">Reference proteome</keyword>
<accession>A0ACC2R4D2</accession>
<gene>
    <name evidence="1" type="ORF">PYW08_014540</name>
</gene>
<dbReference type="EMBL" id="CM056782">
    <property type="protein sequence ID" value="KAJ8731810.1"/>
    <property type="molecule type" value="Genomic_DNA"/>
</dbReference>
<organism evidence="1 2">
    <name type="scientific">Mythimna loreyi</name>
    <dbReference type="NCBI Taxonomy" id="667449"/>
    <lineage>
        <taxon>Eukaryota</taxon>
        <taxon>Metazoa</taxon>
        <taxon>Ecdysozoa</taxon>
        <taxon>Arthropoda</taxon>
        <taxon>Hexapoda</taxon>
        <taxon>Insecta</taxon>
        <taxon>Pterygota</taxon>
        <taxon>Neoptera</taxon>
        <taxon>Endopterygota</taxon>
        <taxon>Lepidoptera</taxon>
        <taxon>Glossata</taxon>
        <taxon>Ditrysia</taxon>
        <taxon>Noctuoidea</taxon>
        <taxon>Noctuidae</taxon>
        <taxon>Noctuinae</taxon>
        <taxon>Hadenini</taxon>
        <taxon>Mythimna</taxon>
    </lineage>
</organism>
<evidence type="ECO:0000313" key="2">
    <source>
        <dbReference type="Proteomes" id="UP001231649"/>
    </source>
</evidence>
<name>A0ACC2R4D2_9NEOP</name>
<protein>
    <submittedName>
        <fullName evidence="1">Uncharacterized protein</fullName>
    </submittedName>
</protein>